<gene>
    <name evidence="7" type="ORF">BOTBODRAFT_147462</name>
</gene>
<dbReference type="SUPFAM" id="SSF56176">
    <property type="entry name" value="FAD-binding/transporter-associated domain-like"/>
    <property type="match status" value="1"/>
</dbReference>
<dbReference type="PROSITE" id="PS51387">
    <property type="entry name" value="FAD_PCMH"/>
    <property type="match status" value="1"/>
</dbReference>
<evidence type="ECO:0000313" key="7">
    <source>
        <dbReference type="EMBL" id="KDQ11015.1"/>
    </source>
</evidence>
<dbReference type="PANTHER" id="PTHR42973">
    <property type="entry name" value="BINDING OXIDOREDUCTASE, PUTATIVE (AFU_ORTHOLOGUE AFUA_1G17690)-RELATED"/>
    <property type="match status" value="1"/>
</dbReference>
<dbReference type="InterPro" id="IPR050416">
    <property type="entry name" value="FAD-linked_Oxidoreductase"/>
</dbReference>
<comment type="cofactor">
    <cofactor evidence="1">
        <name>FAD</name>
        <dbReference type="ChEBI" id="CHEBI:57692"/>
    </cofactor>
</comment>
<dbReference type="AlphaFoldDB" id="A0A067M8H8"/>
<keyword evidence="4" id="KW-0274">FAD</keyword>
<dbReference type="STRING" id="930990.A0A067M8H8"/>
<evidence type="ECO:0000256" key="4">
    <source>
        <dbReference type="ARBA" id="ARBA00022827"/>
    </source>
</evidence>
<dbReference type="InterPro" id="IPR016167">
    <property type="entry name" value="FAD-bd_PCMH_sub1"/>
</dbReference>
<dbReference type="GO" id="GO:0071949">
    <property type="term" value="F:FAD binding"/>
    <property type="evidence" value="ECO:0007669"/>
    <property type="project" value="InterPro"/>
</dbReference>
<evidence type="ECO:0000259" key="6">
    <source>
        <dbReference type="PROSITE" id="PS51387"/>
    </source>
</evidence>
<name>A0A067M8H8_BOTB1</name>
<dbReference type="InterPro" id="IPR016169">
    <property type="entry name" value="FAD-bd_PCMH_sub2"/>
</dbReference>
<reference evidence="8" key="1">
    <citation type="journal article" date="2014" name="Proc. Natl. Acad. Sci. U.S.A.">
        <title>Extensive sampling of basidiomycete genomes demonstrates inadequacy of the white-rot/brown-rot paradigm for wood decay fungi.</title>
        <authorList>
            <person name="Riley R."/>
            <person name="Salamov A.A."/>
            <person name="Brown D.W."/>
            <person name="Nagy L.G."/>
            <person name="Floudas D."/>
            <person name="Held B.W."/>
            <person name="Levasseur A."/>
            <person name="Lombard V."/>
            <person name="Morin E."/>
            <person name="Otillar R."/>
            <person name="Lindquist E.A."/>
            <person name="Sun H."/>
            <person name="LaButti K.M."/>
            <person name="Schmutz J."/>
            <person name="Jabbour D."/>
            <person name="Luo H."/>
            <person name="Baker S.E."/>
            <person name="Pisabarro A.G."/>
            <person name="Walton J.D."/>
            <person name="Blanchette R.A."/>
            <person name="Henrissat B."/>
            <person name="Martin F."/>
            <person name="Cullen D."/>
            <person name="Hibbett D.S."/>
            <person name="Grigoriev I.V."/>
        </authorList>
    </citation>
    <scope>NUCLEOTIDE SEQUENCE [LARGE SCALE GENOMIC DNA]</scope>
    <source>
        <strain evidence="8">FD-172 SS1</strain>
    </source>
</reference>
<keyword evidence="5" id="KW-0560">Oxidoreductase</keyword>
<dbReference type="Gene3D" id="3.30.43.10">
    <property type="entry name" value="Uridine Diphospho-n-acetylenolpyruvylglucosamine Reductase, domain 2"/>
    <property type="match status" value="1"/>
</dbReference>
<evidence type="ECO:0000256" key="1">
    <source>
        <dbReference type="ARBA" id="ARBA00001974"/>
    </source>
</evidence>
<organism evidence="7 8">
    <name type="scientific">Botryobasidium botryosum (strain FD-172 SS1)</name>
    <dbReference type="NCBI Taxonomy" id="930990"/>
    <lineage>
        <taxon>Eukaryota</taxon>
        <taxon>Fungi</taxon>
        <taxon>Dikarya</taxon>
        <taxon>Basidiomycota</taxon>
        <taxon>Agaricomycotina</taxon>
        <taxon>Agaricomycetes</taxon>
        <taxon>Cantharellales</taxon>
        <taxon>Botryobasidiaceae</taxon>
        <taxon>Botryobasidium</taxon>
    </lineage>
</organism>
<dbReference type="PANTHER" id="PTHR42973:SF39">
    <property type="entry name" value="FAD-BINDING PCMH-TYPE DOMAIN-CONTAINING PROTEIN"/>
    <property type="match status" value="1"/>
</dbReference>
<protein>
    <recommendedName>
        <fullName evidence="6">FAD-binding PCMH-type domain-containing protein</fullName>
    </recommendedName>
</protein>
<dbReference type="InterPro" id="IPR006094">
    <property type="entry name" value="Oxid_FAD_bind_N"/>
</dbReference>
<keyword evidence="3" id="KW-0285">Flavoprotein</keyword>
<dbReference type="InterPro" id="IPR016166">
    <property type="entry name" value="FAD-bd_PCMH"/>
</dbReference>
<keyword evidence="8" id="KW-1185">Reference proteome</keyword>
<dbReference type="OrthoDB" id="415825at2759"/>
<dbReference type="InParanoid" id="A0A067M8H8"/>
<feature type="domain" description="FAD-binding PCMH-type" evidence="6">
    <location>
        <begin position="31"/>
        <end position="203"/>
    </location>
</feature>
<dbReference type="HOGENOM" id="CLU_018354_10_0_1"/>
<comment type="similarity">
    <text evidence="2">Belongs to the oxygen-dependent FAD-linked oxidoreductase family.</text>
</comment>
<dbReference type="InterPro" id="IPR012951">
    <property type="entry name" value="BBE"/>
</dbReference>
<sequence>MISVDELRSSFKGQVTTDGDTDYDISRWAKSAVRKAKYVAYPVDAEDVSKAILFARANNLELAICGGRHSTAGASSSEGGLVIDLGKKMNNVRIDAEKQLAYVQGGARWGAVDEASMKHGLVALGGVVSDTGVGGLTVGGGYGWLTGEHGLVVDNLVSATVVIASGEILIASETENADLFWGIRGGGSNFGPVTEFVFKLHKQRSDVYFTELVFASAKLPQILDEVEGWLKDQCPKEATHLAFAGGPDGSPCVVLFGFYNGSFEEGEARFGRFAALGPLLNKTRSLPYPEINNVLEFSIGENRLFRGAFLPKFDKKVISRIDAARQKLVAEYPSTAKSTLVLELYHFGKVSSVPIDATAYPGRHGNSNIGMVFEWSDESLSSQARQISKSVMGDITDEETSGYGNFCDADVGRGKDRVMEQFGSNYTRLAIIKRKYDPENVFHRWFAITPA</sequence>
<evidence type="ECO:0000256" key="5">
    <source>
        <dbReference type="ARBA" id="ARBA00023002"/>
    </source>
</evidence>
<dbReference type="Gene3D" id="3.40.462.20">
    <property type="match status" value="1"/>
</dbReference>
<evidence type="ECO:0000256" key="2">
    <source>
        <dbReference type="ARBA" id="ARBA00005466"/>
    </source>
</evidence>
<accession>A0A067M8H8</accession>
<dbReference type="Proteomes" id="UP000027195">
    <property type="component" value="Unassembled WGS sequence"/>
</dbReference>
<dbReference type="Pfam" id="PF01565">
    <property type="entry name" value="FAD_binding_4"/>
    <property type="match status" value="1"/>
</dbReference>
<dbReference type="GO" id="GO:0016491">
    <property type="term" value="F:oxidoreductase activity"/>
    <property type="evidence" value="ECO:0007669"/>
    <property type="project" value="UniProtKB-KW"/>
</dbReference>
<dbReference type="EMBL" id="KL198062">
    <property type="protein sequence ID" value="KDQ11015.1"/>
    <property type="molecule type" value="Genomic_DNA"/>
</dbReference>
<evidence type="ECO:0000256" key="3">
    <source>
        <dbReference type="ARBA" id="ARBA00022630"/>
    </source>
</evidence>
<evidence type="ECO:0000313" key="8">
    <source>
        <dbReference type="Proteomes" id="UP000027195"/>
    </source>
</evidence>
<dbReference type="InterPro" id="IPR036318">
    <property type="entry name" value="FAD-bd_PCMH-like_sf"/>
</dbReference>
<dbReference type="Gene3D" id="3.30.465.10">
    <property type="match status" value="1"/>
</dbReference>
<dbReference type="Pfam" id="PF08031">
    <property type="entry name" value="BBE"/>
    <property type="match status" value="1"/>
</dbReference>
<proteinExistence type="inferred from homology"/>